<organism evidence="1 2">
    <name type="scientific">Caerostris darwini</name>
    <dbReference type="NCBI Taxonomy" id="1538125"/>
    <lineage>
        <taxon>Eukaryota</taxon>
        <taxon>Metazoa</taxon>
        <taxon>Ecdysozoa</taxon>
        <taxon>Arthropoda</taxon>
        <taxon>Chelicerata</taxon>
        <taxon>Arachnida</taxon>
        <taxon>Araneae</taxon>
        <taxon>Araneomorphae</taxon>
        <taxon>Entelegynae</taxon>
        <taxon>Araneoidea</taxon>
        <taxon>Araneidae</taxon>
        <taxon>Caerostris</taxon>
    </lineage>
</organism>
<name>A0AAV4QWU9_9ARAC</name>
<accession>A0AAV4QWU9</accession>
<dbReference type="AlphaFoldDB" id="A0AAV4QWU9"/>
<protein>
    <submittedName>
        <fullName evidence="1">Uncharacterized protein</fullName>
    </submittedName>
</protein>
<gene>
    <name evidence="1" type="ORF">CDAR_281481</name>
</gene>
<reference evidence="1 2" key="1">
    <citation type="submission" date="2021-06" db="EMBL/GenBank/DDBJ databases">
        <title>Caerostris darwini draft genome.</title>
        <authorList>
            <person name="Kono N."/>
            <person name="Arakawa K."/>
        </authorList>
    </citation>
    <scope>NUCLEOTIDE SEQUENCE [LARGE SCALE GENOMIC DNA]</scope>
</reference>
<comment type="caution">
    <text evidence="1">The sequence shown here is derived from an EMBL/GenBank/DDBJ whole genome shotgun (WGS) entry which is preliminary data.</text>
</comment>
<dbReference type="Proteomes" id="UP001054837">
    <property type="component" value="Unassembled WGS sequence"/>
</dbReference>
<evidence type="ECO:0000313" key="1">
    <source>
        <dbReference type="EMBL" id="GIY13980.1"/>
    </source>
</evidence>
<proteinExistence type="predicted"/>
<dbReference type="EMBL" id="BPLQ01005302">
    <property type="protein sequence ID" value="GIY13980.1"/>
    <property type="molecule type" value="Genomic_DNA"/>
</dbReference>
<sequence>MKCPIKATRRRALIMKPSTFPRSLTFLLADTSRGEEILPHPVKASSSIRAGELVWGWGNCGGGWQKIKTLEEDICHRCIMSYFLFSLRRNASELPMASAK</sequence>
<keyword evidence="2" id="KW-1185">Reference proteome</keyword>
<evidence type="ECO:0000313" key="2">
    <source>
        <dbReference type="Proteomes" id="UP001054837"/>
    </source>
</evidence>